<dbReference type="SMART" id="SM00028">
    <property type="entry name" value="TPR"/>
    <property type="match status" value="6"/>
</dbReference>
<dbReference type="Gene3D" id="1.25.40.10">
    <property type="entry name" value="Tetratricopeptide repeat domain"/>
    <property type="match status" value="2"/>
</dbReference>
<dbReference type="STRING" id="1492898.SY85_19745"/>
<dbReference type="SUPFAM" id="SSF55874">
    <property type="entry name" value="ATPase domain of HSP90 chaperone/DNA topoisomerase II/histidine kinase"/>
    <property type="match status" value="1"/>
</dbReference>
<dbReference type="AlphaFoldDB" id="A0A172U031"/>
<dbReference type="InterPro" id="IPR036890">
    <property type="entry name" value="HATPase_C_sf"/>
</dbReference>
<dbReference type="EMBL" id="CP011390">
    <property type="protein sequence ID" value="ANE52383.1"/>
    <property type="molecule type" value="Genomic_DNA"/>
</dbReference>
<accession>A0A172U031</accession>
<dbReference type="InterPro" id="IPR003594">
    <property type="entry name" value="HATPase_dom"/>
</dbReference>
<evidence type="ECO:0000256" key="1">
    <source>
        <dbReference type="PROSITE-ProRule" id="PRU00339"/>
    </source>
</evidence>
<evidence type="ECO:0000256" key="2">
    <source>
        <dbReference type="SAM" id="Phobius"/>
    </source>
</evidence>
<evidence type="ECO:0000313" key="5">
    <source>
        <dbReference type="Proteomes" id="UP000077177"/>
    </source>
</evidence>
<dbReference type="InterPro" id="IPR011990">
    <property type="entry name" value="TPR-like_helical_dom_sf"/>
</dbReference>
<proteinExistence type="predicted"/>
<evidence type="ECO:0000313" key="4">
    <source>
        <dbReference type="EMBL" id="ANE52383.1"/>
    </source>
</evidence>
<dbReference type="SUPFAM" id="SSF48452">
    <property type="entry name" value="TPR-like"/>
    <property type="match status" value="2"/>
</dbReference>
<keyword evidence="5" id="KW-1185">Reference proteome</keyword>
<dbReference type="CDD" id="cd16917">
    <property type="entry name" value="HATPase_UhpB-NarQ-NarX-like"/>
    <property type="match status" value="1"/>
</dbReference>
<protein>
    <recommendedName>
        <fullName evidence="3">Histidine kinase domain-containing protein</fullName>
    </recommendedName>
</protein>
<keyword evidence="2" id="KW-0472">Membrane</keyword>
<reference evidence="5" key="1">
    <citation type="submission" date="2015-01" db="EMBL/GenBank/DDBJ databases">
        <title>Flavisolibacter sp./LCS9/ whole genome sequencing.</title>
        <authorList>
            <person name="Kim M.K."/>
            <person name="Srinivasan S."/>
            <person name="Lee J.-J."/>
        </authorList>
    </citation>
    <scope>NUCLEOTIDE SEQUENCE [LARGE SCALE GENOMIC DNA]</scope>
    <source>
        <strain evidence="5">LCS9</strain>
    </source>
</reference>
<keyword evidence="2" id="KW-0812">Transmembrane</keyword>
<reference evidence="4 5" key="2">
    <citation type="journal article" date="2016" name="Int. J. Syst. Evol. Microbiol.">
        <title>Flavisolibacter tropicus sp. nov., isolated from tropical soil.</title>
        <authorList>
            <person name="Lee J.J."/>
            <person name="Kang M.S."/>
            <person name="Kim G.S."/>
            <person name="Lee C.S."/>
            <person name="Lim S."/>
            <person name="Lee J."/>
            <person name="Roh S.H."/>
            <person name="Kang H."/>
            <person name="Ha J.M."/>
            <person name="Bae S."/>
            <person name="Jung H.Y."/>
            <person name="Kim M.K."/>
        </authorList>
    </citation>
    <scope>NUCLEOTIDE SEQUENCE [LARGE SCALE GENOMIC DNA]</scope>
    <source>
        <strain evidence="4 5">LCS9</strain>
    </source>
</reference>
<dbReference type="Pfam" id="PF07730">
    <property type="entry name" value="HisKA_3"/>
    <property type="match status" value="1"/>
</dbReference>
<keyword evidence="1" id="KW-0802">TPR repeat</keyword>
<dbReference type="Pfam" id="PF13424">
    <property type="entry name" value="TPR_12"/>
    <property type="match status" value="1"/>
</dbReference>
<dbReference type="PANTHER" id="PTHR10098">
    <property type="entry name" value="RAPSYN-RELATED"/>
    <property type="match status" value="1"/>
</dbReference>
<dbReference type="InterPro" id="IPR019734">
    <property type="entry name" value="TPR_rpt"/>
</dbReference>
<dbReference type="Pfam" id="PF02518">
    <property type="entry name" value="HATPase_c"/>
    <property type="match status" value="1"/>
</dbReference>
<keyword evidence="2" id="KW-1133">Transmembrane helix</keyword>
<dbReference type="Proteomes" id="UP000077177">
    <property type="component" value="Chromosome"/>
</dbReference>
<dbReference type="SMART" id="SM00387">
    <property type="entry name" value="HATPase_c"/>
    <property type="match status" value="1"/>
</dbReference>
<dbReference type="PROSITE" id="PS50005">
    <property type="entry name" value="TPR"/>
    <property type="match status" value="1"/>
</dbReference>
<dbReference type="GO" id="GO:0046983">
    <property type="term" value="F:protein dimerization activity"/>
    <property type="evidence" value="ECO:0007669"/>
    <property type="project" value="InterPro"/>
</dbReference>
<name>A0A172U031_9BACT</name>
<dbReference type="GO" id="GO:0016020">
    <property type="term" value="C:membrane"/>
    <property type="evidence" value="ECO:0007669"/>
    <property type="project" value="InterPro"/>
</dbReference>
<feature type="repeat" description="TPR" evidence="1">
    <location>
        <begin position="147"/>
        <end position="180"/>
    </location>
</feature>
<feature type="domain" description="Histidine kinase" evidence="3">
    <location>
        <begin position="548"/>
        <end position="635"/>
    </location>
</feature>
<feature type="transmembrane region" description="Helical" evidence="2">
    <location>
        <begin position="385"/>
        <end position="407"/>
    </location>
</feature>
<gene>
    <name evidence="4" type="ORF">SY85_19745</name>
</gene>
<organism evidence="4 5">
    <name type="scientific">Flavisolibacter tropicus</name>
    <dbReference type="NCBI Taxonomy" id="1492898"/>
    <lineage>
        <taxon>Bacteria</taxon>
        <taxon>Pseudomonadati</taxon>
        <taxon>Bacteroidota</taxon>
        <taxon>Chitinophagia</taxon>
        <taxon>Chitinophagales</taxon>
        <taxon>Chitinophagaceae</taxon>
        <taxon>Flavisolibacter</taxon>
    </lineage>
</organism>
<dbReference type="InterPro" id="IPR011712">
    <property type="entry name" value="Sig_transdc_His_kin_sub3_dim/P"/>
</dbReference>
<dbReference type="PROSITE" id="PS50109">
    <property type="entry name" value="HIS_KIN"/>
    <property type="match status" value="1"/>
</dbReference>
<sequence>MLLLSIQALSQNTELEKILAKPDDTLKVRELLNLGRKIRSNSYEDAGKVFQRALDLSKKIDYEWGKGASFLNLGGVMTYLGDIDNGISYVQRAYDIYTRLNNSKGVATCHSSLGGMYATKGKFDSAIIHLMSALQLMGDIKPGHEHKQLYHNIGTLYNSLKDYSNAITYHEKALAVSTSLQDTTYIVISLGSLQMAYRNMGNNEKSYDYALRALQLAKQKNDSKSLYNAYQSYAEMCIKLDKHDEAINAGKKALHYALSLKDVVYQILVSTTLAEAYEKLGQLEKAADILEHAKAIGEKAGLKSHLRNVYAGLANINNKLGNYKTALDEYEKFNATKDSLGNEKNKKTIAELEIKYQTAQKERILSLQHLQISQKEVQLQRSRQVTIYSIAATLVAMLGAALVYLHYRNKQRLHQQQLQAIQREKELQLLQAVIEGEEKERGRIAKDLHDEVAGMLAAAKMHFSSLSIQNAHLSEAKEYNQGIELLNEVTIQVRKTSHNLMPEVLIKYGLETALAKYCANISNDQVLVVRYNCCGEVKRYDSSFELALYRIVQELLNNVIKHSRAKEAYVQLSAFDDRLCIMIEDNGVGLKGNVKNEGMGLQSLETRVKAMNGRFEIQTASSTGLSAFLEFNIEGLEK</sequence>
<dbReference type="KEGG" id="fla:SY85_19745"/>
<dbReference type="GO" id="GO:0000155">
    <property type="term" value="F:phosphorelay sensor kinase activity"/>
    <property type="evidence" value="ECO:0007669"/>
    <property type="project" value="InterPro"/>
</dbReference>
<dbReference type="Gene3D" id="3.30.565.10">
    <property type="entry name" value="Histidine kinase-like ATPase, C-terminal domain"/>
    <property type="match status" value="1"/>
</dbReference>
<dbReference type="InterPro" id="IPR005467">
    <property type="entry name" value="His_kinase_dom"/>
</dbReference>
<dbReference type="Pfam" id="PF13176">
    <property type="entry name" value="TPR_7"/>
    <property type="match status" value="1"/>
</dbReference>
<evidence type="ECO:0000259" key="3">
    <source>
        <dbReference type="PROSITE" id="PS50109"/>
    </source>
</evidence>
<dbReference type="Gene3D" id="1.20.5.1930">
    <property type="match status" value="1"/>
</dbReference>
<dbReference type="Pfam" id="PF13181">
    <property type="entry name" value="TPR_8"/>
    <property type="match status" value="2"/>
</dbReference>